<keyword evidence="2" id="KW-1185">Reference proteome</keyword>
<protein>
    <submittedName>
        <fullName evidence="1">Uncharacterized protein</fullName>
    </submittedName>
</protein>
<dbReference type="AlphaFoldDB" id="A0A0U1L092"/>
<gene>
    <name evidence="1" type="ORF">SpAn4DRAFT_2804</name>
</gene>
<proteinExistence type="predicted"/>
<reference evidence="2" key="1">
    <citation type="submission" date="2015-03" db="EMBL/GenBank/DDBJ databases">
        <authorList>
            <person name="Nijsse Bart"/>
        </authorList>
    </citation>
    <scope>NUCLEOTIDE SEQUENCE [LARGE SCALE GENOMIC DNA]</scope>
</reference>
<name>A0A0U1L092_9FIRM</name>
<sequence>MRLGVTETARNYEQTEVDGVKVFYQAAVKSIFKKMTVKVEKVLIFKTLVAVGEK</sequence>
<dbReference type="EMBL" id="CTRP01000010">
    <property type="protein sequence ID" value="CQR72344.1"/>
    <property type="molecule type" value="Genomic_DNA"/>
</dbReference>
<dbReference type="Proteomes" id="UP000049855">
    <property type="component" value="Unassembled WGS sequence"/>
</dbReference>
<evidence type="ECO:0000313" key="2">
    <source>
        <dbReference type="Proteomes" id="UP000049855"/>
    </source>
</evidence>
<organism evidence="1 2">
    <name type="scientific">Sporomusa ovata</name>
    <dbReference type="NCBI Taxonomy" id="2378"/>
    <lineage>
        <taxon>Bacteria</taxon>
        <taxon>Bacillati</taxon>
        <taxon>Bacillota</taxon>
        <taxon>Negativicutes</taxon>
        <taxon>Selenomonadales</taxon>
        <taxon>Sporomusaceae</taxon>
        <taxon>Sporomusa</taxon>
    </lineage>
</organism>
<evidence type="ECO:0000313" key="1">
    <source>
        <dbReference type="EMBL" id="CQR72344.1"/>
    </source>
</evidence>
<accession>A0A0U1L092</accession>